<feature type="transmembrane region" description="Helical" evidence="1">
    <location>
        <begin position="12"/>
        <end position="37"/>
    </location>
</feature>
<evidence type="ECO:0008006" key="4">
    <source>
        <dbReference type="Google" id="ProtNLM"/>
    </source>
</evidence>
<keyword evidence="1" id="KW-0472">Membrane</keyword>
<evidence type="ECO:0000313" key="3">
    <source>
        <dbReference type="Proteomes" id="UP000002505"/>
    </source>
</evidence>
<evidence type="ECO:0000256" key="1">
    <source>
        <dbReference type="SAM" id="Phobius"/>
    </source>
</evidence>
<feature type="transmembrane region" description="Helical" evidence="1">
    <location>
        <begin position="43"/>
        <end position="64"/>
    </location>
</feature>
<evidence type="ECO:0000313" key="2">
    <source>
        <dbReference type="EMBL" id="ACL42310.1"/>
    </source>
</evidence>
<reference evidence="2" key="1">
    <citation type="submission" date="2009-01" db="EMBL/GenBank/DDBJ databases">
        <title>Complete sequence of plasmid1 of Arthrobacter chlorophenolicus A6.</title>
        <authorList>
            <consortium name="US DOE Joint Genome Institute"/>
            <person name="Lucas S."/>
            <person name="Copeland A."/>
            <person name="Lapidus A."/>
            <person name="Glavina del Rio T."/>
            <person name="Tice H."/>
            <person name="Bruce D."/>
            <person name="Goodwin L."/>
            <person name="Pitluck S."/>
            <person name="Goltsman E."/>
            <person name="Clum A."/>
            <person name="Larimer F."/>
            <person name="Land M."/>
            <person name="Hauser L."/>
            <person name="Kyrpides N."/>
            <person name="Mikhailova N."/>
            <person name="Jansson J."/>
            <person name="Richardson P."/>
        </authorList>
    </citation>
    <scope>NUCLEOTIDE SEQUENCE [LARGE SCALE GENOMIC DNA]</scope>
    <source>
        <strain evidence="2">A6</strain>
        <plasmid evidence="2">pACHL01</plasmid>
    </source>
</reference>
<geneLocation type="plasmid" evidence="2 3">
    <name>pACHL01</name>
</geneLocation>
<name>B8HIR3_PSECP</name>
<dbReference type="RefSeq" id="WP_012623327.1">
    <property type="nucleotide sequence ID" value="NC_011879.1"/>
</dbReference>
<proteinExistence type="predicted"/>
<organism evidence="2 3">
    <name type="scientific">Pseudarthrobacter chlorophenolicus (strain ATCC 700700 / DSM 12829 / CIP 107037 / JCM 12360 / KCTC 9906 / NCIMB 13794 / A6)</name>
    <name type="common">Arthrobacter chlorophenolicus</name>
    <dbReference type="NCBI Taxonomy" id="452863"/>
    <lineage>
        <taxon>Bacteria</taxon>
        <taxon>Bacillati</taxon>
        <taxon>Actinomycetota</taxon>
        <taxon>Actinomycetes</taxon>
        <taxon>Micrococcales</taxon>
        <taxon>Micrococcaceae</taxon>
        <taxon>Pseudarthrobacter</taxon>
    </lineage>
</organism>
<keyword evidence="1" id="KW-0812">Transmembrane</keyword>
<dbReference type="EMBL" id="CP001342">
    <property type="protein sequence ID" value="ACL42310.1"/>
    <property type="molecule type" value="Genomic_DNA"/>
</dbReference>
<protein>
    <recommendedName>
        <fullName evidence="4">Integral membrane protein</fullName>
    </recommendedName>
</protein>
<keyword evidence="2" id="KW-0614">Plasmid</keyword>
<accession>B8HIR3</accession>
<keyword evidence="3" id="KW-1185">Reference proteome</keyword>
<dbReference type="Proteomes" id="UP000002505">
    <property type="component" value="Plasmid pACHL01"/>
</dbReference>
<dbReference type="HOGENOM" id="CLU_2696512_0_0_11"/>
<dbReference type="KEGG" id="ach:Achl_4359"/>
<dbReference type="AlphaFoldDB" id="B8HIR3"/>
<keyword evidence="1" id="KW-1133">Transmembrane helix</keyword>
<gene>
    <name evidence="2" type="ordered locus">Achl_4359</name>
</gene>
<sequence length="73" mass="7660">MSILRPKDGDYIGRGLLLFIGWVIVGWLPFAVIGALLAGAGGATIGFVASIPVGVVLYGAYLRLDPAAYPRRS</sequence>